<name>A0A087ULA8_STEMI</name>
<keyword evidence="1" id="KW-0472">Membrane</keyword>
<keyword evidence="1" id="KW-0812">Transmembrane</keyword>
<keyword evidence="1" id="KW-1133">Transmembrane helix</keyword>
<gene>
    <name evidence="2" type="ORF">X975_24006</name>
</gene>
<proteinExistence type="predicted"/>
<evidence type="ECO:0000256" key="1">
    <source>
        <dbReference type="SAM" id="Phobius"/>
    </source>
</evidence>
<protein>
    <submittedName>
        <fullName evidence="2">Uncharacterized protein</fullName>
    </submittedName>
</protein>
<organism evidence="2 3">
    <name type="scientific">Stegodyphus mimosarum</name>
    <name type="common">African social velvet spider</name>
    <dbReference type="NCBI Taxonomy" id="407821"/>
    <lineage>
        <taxon>Eukaryota</taxon>
        <taxon>Metazoa</taxon>
        <taxon>Ecdysozoa</taxon>
        <taxon>Arthropoda</taxon>
        <taxon>Chelicerata</taxon>
        <taxon>Arachnida</taxon>
        <taxon>Araneae</taxon>
        <taxon>Araneomorphae</taxon>
        <taxon>Entelegynae</taxon>
        <taxon>Eresoidea</taxon>
        <taxon>Eresidae</taxon>
        <taxon>Stegodyphus</taxon>
    </lineage>
</organism>
<keyword evidence="3" id="KW-1185">Reference proteome</keyword>
<evidence type="ECO:0000313" key="2">
    <source>
        <dbReference type="EMBL" id="KFM78147.1"/>
    </source>
</evidence>
<feature type="non-terminal residue" evidence="2">
    <location>
        <position position="31"/>
    </location>
</feature>
<dbReference type="Proteomes" id="UP000054359">
    <property type="component" value="Unassembled WGS sequence"/>
</dbReference>
<feature type="non-terminal residue" evidence="2">
    <location>
        <position position="1"/>
    </location>
</feature>
<evidence type="ECO:0000313" key="3">
    <source>
        <dbReference type="Proteomes" id="UP000054359"/>
    </source>
</evidence>
<dbReference type="AlphaFoldDB" id="A0A087ULA8"/>
<feature type="transmembrane region" description="Helical" evidence="1">
    <location>
        <begin position="12"/>
        <end position="30"/>
    </location>
</feature>
<dbReference type="EMBL" id="KK120374">
    <property type="protein sequence ID" value="KFM78147.1"/>
    <property type="molecule type" value="Genomic_DNA"/>
</dbReference>
<sequence>EIEIEHNRRERLKMFVLAIVACFALVQGSVI</sequence>
<reference evidence="2 3" key="1">
    <citation type="submission" date="2013-11" db="EMBL/GenBank/DDBJ databases">
        <title>Genome sequencing of Stegodyphus mimosarum.</title>
        <authorList>
            <person name="Bechsgaard J."/>
        </authorList>
    </citation>
    <scope>NUCLEOTIDE SEQUENCE [LARGE SCALE GENOMIC DNA]</scope>
</reference>
<accession>A0A087ULA8</accession>